<evidence type="ECO:0000313" key="5">
    <source>
        <dbReference type="EMBL" id="RCN55995.1"/>
    </source>
</evidence>
<dbReference type="Pfam" id="PF04354">
    <property type="entry name" value="ZipA_C"/>
    <property type="match status" value="1"/>
</dbReference>
<sequence>MGLRGALIILGLLIMAIVALNAYDRGRIKRGLMALFEGRFKGRGVIAEAPSEDSAPPWSERRVLRPETEGPAEGTKTAATEEGGLEEPFGSIDFIVFLPGDTMVERDVALGIYKQSEYLIDKPHRLYGQREGTQSWGNLSRDPATARYGLLALALQLADRSGAVNESELNALSQIGLKLADALDRPTRFNMTFEQALERAGALDKFCSTFDVIATINVLADSAPVFRGPAIERAAHEAHLEFGARNIFHRKNPEAGACRHLYSLANLYQPGSFDPLRLDVFQTQGLTLFMSVPSVPDPLAAFTDMVEAARVLARRLGGKLFDADRKPLSDAGLRAIRTQIQDMADHMVQHGITPGSLNAVRLFPP</sequence>
<keyword evidence="2" id="KW-1003">Cell membrane</keyword>
<keyword evidence="1" id="KW-0132">Cell division</keyword>
<evidence type="ECO:0000256" key="2">
    <source>
        <dbReference type="RuleBase" id="RU003613"/>
    </source>
</evidence>
<dbReference type="RefSeq" id="WP_065969386.1">
    <property type="nucleotide sequence ID" value="NZ_CP080624.1"/>
</dbReference>
<dbReference type="GO" id="GO:0032153">
    <property type="term" value="C:cell division site"/>
    <property type="evidence" value="ECO:0007669"/>
    <property type="project" value="TreeGrafter"/>
</dbReference>
<feature type="region of interest" description="Disordered" evidence="3">
    <location>
        <begin position="49"/>
        <end position="83"/>
    </location>
</feature>
<dbReference type="InterPro" id="IPR011919">
    <property type="entry name" value="Cell_div_ZipA"/>
</dbReference>
<comment type="subcellular location">
    <subcellularLocation>
        <location evidence="2">Cell inner membrane</location>
        <topology evidence="2">Single-pass type I membrane protein</topology>
    </subcellularLocation>
</comment>
<keyword evidence="2 4" id="KW-0812">Transmembrane</keyword>
<feature type="compositionally biased region" description="Basic and acidic residues" evidence="3">
    <location>
        <begin position="59"/>
        <end position="68"/>
    </location>
</feature>
<dbReference type="PANTHER" id="PTHR38685:SF1">
    <property type="entry name" value="CELL DIVISION PROTEIN ZIPA"/>
    <property type="match status" value="1"/>
</dbReference>
<gene>
    <name evidence="5" type="ORF">C4900_08885</name>
</gene>
<comment type="similarity">
    <text evidence="1">Belongs to the ZipA family.</text>
</comment>
<protein>
    <recommendedName>
        <fullName evidence="1">Cell division protein ZipA</fullName>
    </recommendedName>
</protein>
<name>A0A1C2G317_9GAMM</name>
<dbReference type="Proteomes" id="UP000253250">
    <property type="component" value="Unassembled WGS sequence"/>
</dbReference>
<keyword evidence="6" id="KW-1185">Reference proteome</keyword>
<dbReference type="STRING" id="163359.A9R16_09460"/>
<dbReference type="PANTHER" id="PTHR38685">
    <property type="entry name" value="CELL DIVISION PROTEIN ZIPA"/>
    <property type="match status" value="1"/>
</dbReference>
<dbReference type="InterPro" id="IPR007449">
    <property type="entry name" value="ZipA_FtsZ-bd_C"/>
</dbReference>
<evidence type="ECO:0000256" key="3">
    <source>
        <dbReference type="SAM" id="MobiDB-lite"/>
    </source>
</evidence>
<dbReference type="AlphaFoldDB" id="A0A1C2G317"/>
<keyword evidence="4" id="KW-1133">Transmembrane helix</keyword>
<comment type="caution">
    <text evidence="5">The sequence shown here is derived from an EMBL/GenBank/DDBJ whole genome shotgun (WGS) entry which is preliminary data.</text>
</comment>
<proteinExistence type="inferred from homology"/>
<feature type="transmembrane region" description="Helical" evidence="4">
    <location>
        <begin position="6"/>
        <end position="23"/>
    </location>
</feature>
<organism evidence="5 6">
    <name type="scientific">Acidiferrobacter thiooxydans</name>
    <dbReference type="NCBI Taxonomy" id="163359"/>
    <lineage>
        <taxon>Bacteria</taxon>
        <taxon>Pseudomonadati</taxon>
        <taxon>Pseudomonadota</taxon>
        <taxon>Gammaproteobacteria</taxon>
        <taxon>Acidiferrobacterales</taxon>
        <taxon>Acidiferrobacteraceae</taxon>
        <taxon>Acidiferrobacter</taxon>
    </lineage>
</organism>
<evidence type="ECO:0000256" key="4">
    <source>
        <dbReference type="SAM" id="Phobius"/>
    </source>
</evidence>
<dbReference type="OrthoDB" id="7060465at2"/>
<dbReference type="SUPFAM" id="SSF64383">
    <property type="entry name" value="Cell-division protein ZipA, C-terminal domain"/>
    <property type="match status" value="1"/>
</dbReference>
<dbReference type="SMART" id="SM00771">
    <property type="entry name" value="ZipA_C"/>
    <property type="match status" value="1"/>
</dbReference>
<keyword evidence="2 4" id="KW-0472">Membrane</keyword>
<keyword evidence="1" id="KW-0131">Cell cycle</keyword>
<evidence type="ECO:0000256" key="1">
    <source>
        <dbReference type="RuleBase" id="RU003612"/>
    </source>
</evidence>
<evidence type="ECO:0000313" key="6">
    <source>
        <dbReference type="Proteomes" id="UP000253250"/>
    </source>
</evidence>
<dbReference type="GO" id="GO:0005886">
    <property type="term" value="C:plasma membrane"/>
    <property type="evidence" value="ECO:0007669"/>
    <property type="project" value="UniProtKB-SubCell"/>
</dbReference>
<keyword evidence="2" id="KW-0997">Cell inner membrane</keyword>
<dbReference type="GO" id="GO:0000917">
    <property type="term" value="P:division septum assembly"/>
    <property type="evidence" value="ECO:0007669"/>
    <property type="project" value="TreeGrafter"/>
</dbReference>
<comment type="function">
    <text evidence="1">Essential cell division protein that stabilizes the FtsZ protofilaments by cross-linking them and that serves as a cytoplasmic membrane anchor for the Z ring. Also required for the recruitment to the septal ring of downstream cell division proteins.</text>
</comment>
<dbReference type="EMBL" id="PSYR01000002">
    <property type="protein sequence ID" value="RCN55995.1"/>
    <property type="molecule type" value="Genomic_DNA"/>
</dbReference>
<accession>A0A1C2G317</accession>
<dbReference type="Gene3D" id="3.30.1400.10">
    <property type="entry name" value="ZipA, C-terminal FtsZ-binding domain"/>
    <property type="match status" value="1"/>
</dbReference>
<dbReference type="InterPro" id="IPR036765">
    <property type="entry name" value="ZipA_FtsZ-bd_C_sf"/>
</dbReference>
<reference evidence="5 6" key="1">
    <citation type="submission" date="2018-02" db="EMBL/GenBank/DDBJ databases">
        <title>Insights into the biology of acidophilic members of the Acidiferrobacteraceae family derived from comparative genomic analyses.</title>
        <authorList>
            <person name="Issotta F."/>
            <person name="Thyssen C."/>
            <person name="Mena C."/>
            <person name="Moya A."/>
            <person name="Bellenberg S."/>
            <person name="Sproer C."/>
            <person name="Covarrubias P.C."/>
            <person name="Sand W."/>
            <person name="Quatrini R."/>
            <person name="Vera M."/>
        </authorList>
    </citation>
    <scope>NUCLEOTIDE SEQUENCE [LARGE SCALE GENOMIC DNA]</scope>
    <source>
        <strain evidence="6">m-1</strain>
    </source>
</reference>